<keyword evidence="3" id="KW-1185">Reference proteome</keyword>
<dbReference type="InterPro" id="IPR002404">
    <property type="entry name" value="IRS_PTB"/>
</dbReference>
<dbReference type="Proteomes" id="UP001141327">
    <property type="component" value="Unassembled WGS sequence"/>
</dbReference>
<organism evidence="2 3">
    <name type="scientific">Paratrimastix pyriformis</name>
    <dbReference type="NCBI Taxonomy" id="342808"/>
    <lineage>
        <taxon>Eukaryota</taxon>
        <taxon>Metamonada</taxon>
        <taxon>Preaxostyla</taxon>
        <taxon>Paratrimastigidae</taxon>
        <taxon>Paratrimastix</taxon>
    </lineage>
</organism>
<comment type="caution">
    <text evidence="2">The sequence shown here is derived from an EMBL/GenBank/DDBJ whole genome shotgun (WGS) entry which is preliminary data.</text>
</comment>
<reference evidence="2" key="1">
    <citation type="journal article" date="2022" name="bioRxiv">
        <title>Genomics of Preaxostyla Flagellates Illuminates Evolutionary Transitions and the Path Towards Mitochondrial Loss.</title>
        <authorList>
            <person name="Novak L.V.F."/>
            <person name="Treitli S.C."/>
            <person name="Pyrih J."/>
            <person name="Halakuc P."/>
            <person name="Pipaliya S.V."/>
            <person name="Vacek V."/>
            <person name="Brzon O."/>
            <person name="Soukal P."/>
            <person name="Eme L."/>
            <person name="Dacks J.B."/>
            <person name="Karnkowska A."/>
            <person name="Elias M."/>
            <person name="Hampl V."/>
        </authorList>
    </citation>
    <scope>NUCLEOTIDE SEQUENCE</scope>
    <source>
        <strain evidence="2">RCP-MX</strain>
    </source>
</reference>
<name>A0ABQ8UIQ6_9EUKA</name>
<feature type="domain" description="IRS-type PTB" evidence="1">
    <location>
        <begin position="36"/>
        <end position="93"/>
    </location>
</feature>
<dbReference type="Pfam" id="PF02174">
    <property type="entry name" value="IRS"/>
    <property type="match status" value="1"/>
</dbReference>
<proteinExistence type="predicted"/>
<accession>A0ABQ8UIQ6</accession>
<evidence type="ECO:0000259" key="1">
    <source>
        <dbReference type="Pfam" id="PF02174"/>
    </source>
</evidence>
<dbReference type="EMBL" id="JAPMOS010000022">
    <property type="protein sequence ID" value="KAJ4459104.1"/>
    <property type="molecule type" value="Genomic_DNA"/>
</dbReference>
<protein>
    <recommendedName>
        <fullName evidence="1">IRS-type PTB domain-containing protein</fullName>
    </recommendedName>
</protein>
<gene>
    <name evidence="2" type="ORF">PAPYR_4893</name>
</gene>
<evidence type="ECO:0000313" key="2">
    <source>
        <dbReference type="EMBL" id="KAJ4459104.1"/>
    </source>
</evidence>
<sequence length="107" mass="11769">MSRPVLFSDVNDTVSAFNVRLDGAPVVLKISMSGFRVETTEGTLLNSFSFPIVHSWGSDPASFALRYKEGEEYLTKRFETTEGSKIMGIIQHIVGVVLKTRKTPGSS</sequence>
<evidence type="ECO:0000313" key="3">
    <source>
        <dbReference type="Proteomes" id="UP001141327"/>
    </source>
</evidence>